<keyword evidence="6" id="KW-0411">Iron-sulfur</keyword>
<evidence type="ECO:0000256" key="5">
    <source>
        <dbReference type="ARBA" id="ARBA00023004"/>
    </source>
</evidence>
<reference evidence="8" key="1">
    <citation type="submission" date="2020-12" db="EMBL/GenBank/DDBJ databases">
        <title>Antibiotic resistance and phylogeny of Pseudomonas spp. isolated over three decades from chicken meat in the Norwegian food chain.</title>
        <authorList>
            <person name="Moen B."/>
        </authorList>
    </citation>
    <scope>NUCLEOTIDE SEQUENCE</scope>
    <source>
        <strain evidence="8">MF6762</strain>
    </source>
</reference>
<dbReference type="PROSITE" id="PS00197">
    <property type="entry name" value="2FE2S_FER_1"/>
    <property type="match status" value="1"/>
</dbReference>
<dbReference type="InterPro" id="IPR001041">
    <property type="entry name" value="2Fe-2S_ferredoxin-type"/>
</dbReference>
<evidence type="ECO:0000256" key="2">
    <source>
        <dbReference type="ARBA" id="ARBA00022714"/>
    </source>
</evidence>
<feature type="non-terminal residue" evidence="8">
    <location>
        <position position="180"/>
    </location>
</feature>
<dbReference type="InterPro" id="IPR006058">
    <property type="entry name" value="2Fe2S_fd_BS"/>
</dbReference>
<dbReference type="GO" id="GO:0016491">
    <property type="term" value="F:oxidoreductase activity"/>
    <property type="evidence" value="ECO:0007669"/>
    <property type="project" value="UniProtKB-KW"/>
</dbReference>
<evidence type="ECO:0000256" key="6">
    <source>
        <dbReference type="ARBA" id="ARBA00023014"/>
    </source>
</evidence>
<dbReference type="InterPro" id="IPR039261">
    <property type="entry name" value="FNR_nucleotide-bd"/>
</dbReference>
<organism evidence="8 9">
    <name type="scientific">Pseudomonas psychrophila</name>
    <dbReference type="NCBI Taxonomy" id="122355"/>
    <lineage>
        <taxon>Bacteria</taxon>
        <taxon>Pseudomonadati</taxon>
        <taxon>Pseudomonadota</taxon>
        <taxon>Gammaproteobacteria</taxon>
        <taxon>Pseudomonadales</taxon>
        <taxon>Pseudomonadaceae</taxon>
        <taxon>Pseudomonas</taxon>
    </lineage>
</organism>
<evidence type="ECO:0000256" key="4">
    <source>
        <dbReference type="ARBA" id="ARBA00023002"/>
    </source>
</evidence>
<dbReference type="Pfam" id="PF00111">
    <property type="entry name" value="Fer2"/>
    <property type="match status" value="1"/>
</dbReference>
<dbReference type="Gene3D" id="3.10.20.30">
    <property type="match status" value="1"/>
</dbReference>
<keyword evidence="3" id="KW-0479">Metal-binding</keyword>
<feature type="non-terminal residue" evidence="8">
    <location>
        <position position="1"/>
    </location>
</feature>
<keyword evidence="2" id="KW-0001">2Fe-2S</keyword>
<dbReference type="PANTHER" id="PTHR47354">
    <property type="entry name" value="NADH OXIDOREDUCTASE HCR"/>
    <property type="match status" value="1"/>
</dbReference>
<dbReference type="AlphaFoldDB" id="A0A8I1K7T2"/>
<dbReference type="Proteomes" id="UP000658390">
    <property type="component" value="Unassembled WGS sequence"/>
</dbReference>
<keyword evidence="4" id="KW-0560">Oxidoreductase</keyword>
<evidence type="ECO:0000259" key="7">
    <source>
        <dbReference type="PROSITE" id="PS51085"/>
    </source>
</evidence>
<dbReference type="PROSITE" id="PS51085">
    <property type="entry name" value="2FE2S_FER_2"/>
    <property type="match status" value="1"/>
</dbReference>
<accession>A0A8I1K7T2</accession>
<dbReference type="EMBL" id="JAEKCZ010000075">
    <property type="protein sequence ID" value="MBJ2260129.1"/>
    <property type="molecule type" value="Genomic_DNA"/>
</dbReference>
<comment type="caution">
    <text evidence="8">The sequence shown here is derived from an EMBL/GenBank/DDBJ whole genome shotgun (WGS) entry which is preliminary data.</text>
</comment>
<dbReference type="GO" id="GO:0046872">
    <property type="term" value="F:metal ion binding"/>
    <property type="evidence" value="ECO:0007669"/>
    <property type="project" value="UniProtKB-KW"/>
</dbReference>
<keyword evidence="1" id="KW-0285">Flavoprotein</keyword>
<protein>
    <submittedName>
        <fullName evidence="8">Iron-sulfur cluster-binding domain-containing protein</fullName>
    </submittedName>
</protein>
<evidence type="ECO:0000313" key="8">
    <source>
        <dbReference type="EMBL" id="MBJ2260129.1"/>
    </source>
</evidence>
<dbReference type="Gene3D" id="3.40.50.80">
    <property type="entry name" value="Nucleotide-binding domain of ferredoxin-NADP reductase (FNR) module"/>
    <property type="match status" value="1"/>
</dbReference>
<dbReference type="InterPro" id="IPR036010">
    <property type="entry name" value="2Fe-2S_ferredoxin-like_sf"/>
</dbReference>
<evidence type="ECO:0000256" key="1">
    <source>
        <dbReference type="ARBA" id="ARBA00022630"/>
    </source>
</evidence>
<dbReference type="SUPFAM" id="SSF52343">
    <property type="entry name" value="Ferredoxin reductase-like, C-terminal NADP-linked domain"/>
    <property type="match status" value="1"/>
</dbReference>
<sequence>LAGGIGITPLIGLGRKMKALGMAVEFHYLGRREDDMAYVTEVGEAFGADAHFYFTDSQGVPALAELIGAYRAGTHLYACGPESMLRAIREESADWPADNLHFELFVNPPDSPASIAQPAYAFEVKLARSGQVLQVPADRTILEVLRDVGIELPSVCRAGFCGSCVVPLLEGEADHRDTVL</sequence>
<evidence type="ECO:0000313" key="9">
    <source>
        <dbReference type="Proteomes" id="UP000658390"/>
    </source>
</evidence>
<evidence type="ECO:0000256" key="3">
    <source>
        <dbReference type="ARBA" id="ARBA00022723"/>
    </source>
</evidence>
<proteinExistence type="predicted"/>
<dbReference type="InterPro" id="IPR012675">
    <property type="entry name" value="Beta-grasp_dom_sf"/>
</dbReference>
<dbReference type="SUPFAM" id="SSF54292">
    <property type="entry name" value="2Fe-2S ferredoxin-like"/>
    <property type="match status" value="1"/>
</dbReference>
<dbReference type="InterPro" id="IPR050415">
    <property type="entry name" value="MRET"/>
</dbReference>
<dbReference type="GO" id="GO:0051537">
    <property type="term" value="F:2 iron, 2 sulfur cluster binding"/>
    <property type="evidence" value="ECO:0007669"/>
    <property type="project" value="UniProtKB-KW"/>
</dbReference>
<dbReference type="RefSeq" id="WP_198823179.1">
    <property type="nucleotide sequence ID" value="NZ_JAEKCZ010000075.1"/>
</dbReference>
<gene>
    <name evidence="8" type="ORF">JFT45_26960</name>
</gene>
<dbReference type="CDD" id="cd00207">
    <property type="entry name" value="fer2"/>
    <property type="match status" value="1"/>
</dbReference>
<name>A0A8I1K7T2_9PSED</name>
<keyword evidence="5" id="KW-0408">Iron</keyword>
<feature type="domain" description="2Fe-2S ferredoxin-type" evidence="7">
    <location>
        <begin position="122"/>
        <end position="180"/>
    </location>
</feature>
<dbReference type="PANTHER" id="PTHR47354:SF1">
    <property type="entry name" value="CARNITINE MONOOXYGENASE REDUCTASE SUBUNIT"/>
    <property type="match status" value="1"/>
</dbReference>